<proteinExistence type="predicted"/>
<reference evidence="1 2" key="1">
    <citation type="submission" date="2022-11" db="EMBL/GenBank/DDBJ databases">
        <title>Minimal conservation of predation-associated metabolite biosynthetic gene clusters underscores biosynthetic potential of Myxococcota including descriptions for ten novel species: Archangium lansinium sp. nov., Myxococcus landrumus sp. nov., Nannocystis bai.</title>
        <authorList>
            <person name="Ahearne A."/>
            <person name="Stevens C."/>
            <person name="Phillips K."/>
        </authorList>
    </citation>
    <scope>NUCLEOTIDE SEQUENCE [LARGE SCALE GENOMIC DNA]</scope>
    <source>
        <strain evidence="1 2">MIWBW</strain>
    </source>
</reference>
<comment type="caution">
    <text evidence="1">The sequence shown here is derived from an EMBL/GenBank/DDBJ whole genome shotgun (WGS) entry which is preliminary data.</text>
</comment>
<protein>
    <recommendedName>
        <fullName evidence="3">Outer membrane protein beta-barrel domain-containing protein</fullName>
    </recommendedName>
</protein>
<dbReference type="RefSeq" id="WP_267539708.1">
    <property type="nucleotide sequence ID" value="NZ_JAPNKA010000001.1"/>
</dbReference>
<evidence type="ECO:0000313" key="2">
    <source>
        <dbReference type="Proteomes" id="UP001207654"/>
    </source>
</evidence>
<organism evidence="1 2">
    <name type="scientific">Archangium lansingense</name>
    <dbReference type="NCBI Taxonomy" id="2995310"/>
    <lineage>
        <taxon>Bacteria</taxon>
        <taxon>Pseudomonadati</taxon>
        <taxon>Myxococcota</taxon>
        <taxon>Myxococcia</taxon>
        <taxon>Myxococcales</taxon>
        <taxon>Cystobacterineae</taxon>
        <taxon>Archangiaceae</taxon>
        <taxon>Archangium</taxon>
    </lineage>
</organism>
<keyword evidence="2" id="KW-1185">Reference proteome</keyword>
<dbReference type="EMBL" id="JAPNKA010000001">
    <property type="protein sequence ID" value="MCY1081094.1"/>
    <property type="molecule type" value="Genomic_DNA"/>
</dbReference>
<gene>
    <name evidence="1" type="ORF">OV287_42260</name>
</gene>
<sequence>MTMGLSLATALLLAGAPETDVRVVDQVDLQLDLINSAGIPLPTPLYSLGLAVQVRKELPWGFYLGLREHAVMPWHTLTSSSQAARFDTQAIGGIGWPVGRSWQLSLGLQAGVRVGYTGGRVSYQEGRYAFTYDNWGARFSSQAILGYRHNLSDSFGLTAQLAFPLTNMIGELFDGDTGLLSFGVVWRPGA</sequence>
<evidence type="ECO:0000313" key="1">
    <source>
        <dbReference type="EMBL" id="MCY1081094.1"/>
    </source>
</evidence>
<evidence type="ECO:0008006" key="3">
    <source>
        <dbReference type="Google" id="ProtNLM"/>
    </source>
</evidence>
<dbReference type="Proteomes" id="UP001207654">
    <property type="component" value="Unassembled WGS sequence"/>
</dbReference>
<name>A0ABT4AIS9_9BACT</name>
<accession>A0ABT4AIS9</accession>